<organism evidence="2 3">
    <name type="scientific">Chenopodium quinoa</name>
    <name type="common">Quinoa</name>
    <dbReference type="NCBI Taxonomy" id="63459"/>
    <lineage>
        <taxon>Eukaryota</taxon>
        <taxon>Viridiplantae</taxon>
        <taxon>Streptophyta</taxon>
        <taxon>Embryophyta</taxon>
        <taxon>Tracheophyta</taxon>
        <taxon>Spermatophyta</taxon>
        <taxon>Magnoliopsida</taxon>
        <taxon>eudicotyledons</taxon>
        <taxon>Gunneridae</taxon>
        <taxon>Pentapetalae</taxon>
        <taxon>Caryophyllales</taxon>
        <taxon>Chenopodiaceae</taxon>
        <taxon>Chenopodioideae</taxon>
        <taxon>Atripliceae</taxon>
        <taxon>Chenopodium</taxon>
    </lineage>
</organism>
<dbReference type="GO" id="GO:0006952">
    <property type="term" value="P:defense response"/>
    <property type="evidence" value="ECO:0007669"/>
    <property type="project" value="InterPro"/>
</dbReference>
<evidence type="ECO:0000313" key="2">
    <source>
        <dbReference type="EnsemblPlants" id="AUR62044242-RA:cds"/>
    </source>
</evidence>
<reference evidence="2" key="1">
    <citation type="journal article" date="2017" name="Nature">
        <title>The genome of Chenopodium quinoa.</title>
        <authorList>
            <person name="Jarvis D.E."/>
            <person name="Ho Y.S."/>
            <person name="Lightfoot D.J."/>
            <person name="Schmoeckel S.M."/>
            <person name="Li B."/>
            <person name="Borm T.J.A."/>
            <person name="Ohyanagi H."/>
            <person name="Mineta K."/>
            <person name="Michell C.T."/>
            <person name="Saber N."/>
            <person name="Kharbatia N.M."/>
            <person name="Rupper R.R."/>
            <person name="Sharp A.R."/>
            <person name="Dally N."/>
            <person name="Boughton B.A."/>
            <person name="Woo Y.H."/>
            <person name="Gao G."/>
            <person name="Schijlen E.G.W.M."/>
            <person name="Guo X."/>
            <person name="Momin A.A."/>
            <person name="Negrao S."/>
            <person name="Al-Babili S."/>
            <person name="Gehring C."/>
            <person name="Roessner U."/>
            <person name="Jung C."/>
            <person name="Murphy K."/>
            <person name="Arold S.T."/>
            <person name="Gojobori T."/>
            <person name="van der Linden C.G."/>
            <person name="van Loo E.N."/>
            <person name="Jellen E.N."/>
            <person name="Maughan P.J."/>
            <person name="Tester M."/>
        </authorList>
    </citation>
    <scope>NUCLEOTIDE SEQUENCE [LARGE SCALE GENOMIC DNA]</scope>
    <source>
        <strain evidence="2">cv. PI 614886</strain>
    </source>
</reference>
<protein>
    <recommendedName>
        <fullName evidence="1">Bet v I/Major latex protein domain-containing protein</fullName>
    </recommendedName>
</protein>
<dbReference type="InterPro" id="IPR000916">
    <property type="entry name" value="Bet_v_I/MLP"/>
</dbReference>
<dbReference type="InterPro" id="IPR051761">
    <property type="entry name" value="MLP-like_ligand-binding"/>
</dbReference>
<dbReference type="InterPro" id="IPR023393">
    <property type="entry name" value="START-like_dom_sf"/>
</dbReference>
<reference evidence="2" key="2">
    <citation type="submission" date="2021-03" db="UniProtKB">
        <authorList>
            <consortium name="EnsemblPlants"/>
        </authorList>
    </citation>
    <scope>IDENTIFICATION</scope>
</reference>
<dbReference type="Proteomes" id="UP000596660">
    <property type="component" value="Unplaced"/>
</dbReference>
<dbReference type="EnsemblPlants" id="AUR62044242-RA">
    <property type="protein sequence ID" value="AUR62044242-RA:cds"/>
    <property type="gene ID" value="AUR62044242"/>
</dbReference>
<dbReference type="Pfam" id="PF00407">
    <property type="entry name" value="Bet_v_1"/>
    <property type="match status" value="1"/>
</dbReference>
<dbReference type="Gene3D" id="3.30.530.20">
    <property type="match status" value="1"/>
</dbReference>
<feature type="domain" description="Bet v I/Major latex protein" evidence="1">
    <location>
        <begin position="2"/>
        <end position="95"/>
    </location>
</feature>
<accession>A0A803NDP5</accession>
<evidence type="ECO:0000313" key="3">
    <source>
        <dbReference type="Proteomes" id="UP000596660"/>
    </source>
</evidence>
<sequence>MSQLQRVEDQTELKCDADKVGAVITWNYVIDEVGERAIVKTKIEELNDENRCDEGCTVTWSFEYEKMNENVPEPDIYANYLLGVAKDIGASLCNA</sequence>
<dbReference type="SUPFAM" id="SSF55961">
    <property type="entry name" value="Bet v1-like"/>
    <property type="match status" value="1"/>
</dbReference>
<keyword evidence="3" id="KW-1185">Reference proteome</keyword>
<proteinExistence type="predicted"/>
<dbReference type="Gramene" id="AUR62044242-RA">
    <property type="protein sequence ID" value="AUR62044242-RA:cds"/>
    <property type="gene ID" value="AUR62044242"/>
</dbReference>
<dbReference type="AlphaFoldDB" id="A0A803NDP5"/>
<evidence type="ECO:0000259" key="1">
    <source>
        <dbReference type="SMART" id="SM01037"/>
    </source>
</evidence>
<dbReference type="PANTHER" id="PTHR31907">
    <property type="entry name" value="MLP-LIKE PROTEIN 423"/>
    <property type="match status" value="1"/>
</dbReference>
<dbReference type="SMART" id="SM01037">
    <property type="entry name" value="Bet_v_1"/>
    <property type="match status" value="1"/>
</dbReference>
<name>A0A803NDP5_CHEQI</name>